<reference evidence="1" key="1">
    <citation type="journal article" date="2017" name="Nature">
        <title>The sunflower genome provides insights into oil metabolism, flowering and Asterid evolution.</title>
        <authorList>
            <person name="Badouin H."/>
            <person name="Gouzy J."/>
            <person name="Grassa C.J."/>
            <person name="Murat F."/>
            <person name="Staton S.E."/>
            <person name="Cottret L."/>
            <person name="Lelandais-Briere C."/>
            <person name="Owens G.L."/>
            <person name="Carrere S."/>
            <person name="Mayjonade B."/>
            <person name="Legrand L."/>
            <person name="Gill N."/>
            <person name="Kane N.C."/>
            <person name="Bowers J.E."/>
            <person name="Hubner S."/>
            <person name="Bellec A."/>
            <person name="Berard A."/>
            <person name="Berges H."/>
            <person name="Blanchet N."/>
            <person name="Boniface M.C."/>
            <person name="Brunel D."/>
            <person name="Catrice O."/>
            <person name="Chaidir N."/>
            <person name="Claudel C."/>
            <person name="Donnadieu C."/>
            <person name="Faraut T."/>
            <person name="Fievet G."/>
            <person name="Helmstetter N."/>
            <person name="King M."/>
            <person name="Knapp S.J."/>
            <person name="Lai Z."/>
            <person name="Le Paslier M.C."/>
            <person name="Lippi Y."/>
            <person name="Lorenzon L."/>
            <person name="Mandel J.R."/>
            <person name="Marage G."/>
            <person name="Marchand G."/>
            <person name="Marquand E."/>
            <person name="Bret-Mestries E."/>
            <person name="Morien E."/>
            <person name="Nambeesan S."/>
            <person name="Nguyen T."/>
            <person name="Pegot-Espagnet P."/>
            <person name="Pouilly N."/>
            <person name="Raftis F."/>
            <person name="Sallet E."/>
            <person name="Schiex T."/>
            <person name="Thomas J."/>
            <person name="Vandecasteele C."/>
            <person name="Vares D."/>
            <person name="Vear F."/>
            <person name="Vautrin S."/>
            <person name="Crespi M."/>
            <person name="Mangin B."/>
            <person name="Burke J.M."/>
            <person name="Salse J."/>
            <person name="Munos S."/>
            <person name="Vincourt P."/>
            <person name="Rieseberg L.H."/>
            <person name="Langlade N.B."/>
        </authorList>
    </citation>
    <scope>NUCLEOTIDE SEQUENCE</scope>
    <source>
        <tissue evidence="1">Leaves</tissue>
    </source>
</reference>
<dbReference type="EMBL" id="MNCJ02000325">
    <property type="protein sequence ID" value="KAF5785385.1"/>
    <property type="molecule type" value="Genomic_DNA"/>
</dbReference>
<name>A0A9K3HWE1_HELAN</name>
<evidence type="ECO:0000313" key="1">
    <source>
        <dbReference type="EMBL" id="KAF5785385.1"/>
    </source>
</evidence>
<protein>
    <submittedName>
        <fullName evidence="1">Uncharacterized protein</fullName>
    </submittedName>
</protein>
<evidence type="ECO:0000313" key="2">
    <source>
        <dbReference type="Proteomes" id="UP000215914"/>
    </source>
</evidence>
<dbReference type="AlphaFoldDB" id="A0A9K3HWE1"/>
<comment type="caution">
    <text evidence="1">The sequence shown here is derived from an EMBL/GenBank/DDBJ whole genome shotgun (WGS) entry which is preliminary data.</text>
</comment>
<reference evidence="1" key="2">
    <citation type="submission" date="2020-06" db="EMBL/GenBank/DDBJ databases">
        <title>Helianthus annuus Genome sequencing and assembly Release 2.</title>
        <authorList>
            <person name="Gouzy J."/>
            <person name="Langlade N."/>
            <person name="Munos S."/>
        </authorList>
    </citation>
    <scope>NUCLEOTIDE SEQUENCE</scope>
    <source>
        <tissue evidence="1">Leaves</tissue>
    </source>
</reference>
<dbReference type="Proteomes" id="UP000215914">
    <property type="component" value="Unassembled WGS sequence"/>
</dbReference>
<sequence>MKIQVFIQIIKHITFHYKCHSYKLIPDIFHAILAKASPCNVQMQPRCY</sequence>
<keyword evidence="2" id="KW-1185">Reference proteome</keyword>
<proteinExistence type="predicted"/>
<accession>A0A9K3HWE1</accession>
<dbReference type="Gramene" id="mRNA:HanXRQr2_Chr10g0428051">
    <property type="protein sequence ID" value="mRNA:HanXRQr2_Chr10g0428051"/>
    <property type="gene ID" value="HanXRQr2_Chr10g0428051"/>
</dbReference>
<organism evidence="1 2">
    <name type="scientific">Helianthus annuus</name>
    <name type="common">Common sunflower</name>
    <dbReference type="NCBI Taxonomy" id="4232"/>
    <lineage>
        <taxon>Eukaryota</taxon>
        <taxon>Viridiplantae</taxon>
        <taxon>Streptophyta</taxon>
        <taxon>Embryophyta</taxon>
        <taxon>Tracheophyta</taxon>
        <taxon>Spermatophyta</taxon>
        <taxon>Magnoliopsida</taxon>
        <taxon>eudicotyledons</taxon>
        <taxon>Gunneridae</taxon>
        <taxon>Pentapetalae</taxon>
        <taxon>asterids</taxon>
        <taxon>campanulids</taxon>
        <taxon>Asterales</taxon>
        <taxon>Asteraceae</taxon>
        <taxon>Asteroideae</taxon>
        <taxon>Heliantheae alliance</taxon>
        <taxon>Heliantheae</taxon>
        <taxon>Helianthus</taxon>
    </lineage>
</organism>
<gene>
    <name evidence="1" type="ORF">HanXRQr2_Chr10g0428051</name>
</gene>